<dbReference type="AlphaFoldDB" id="A0A6J7HXH5"/>
<dbReference type="Pfam" id="PF08310">
    <property type="entry name" value="LGFP"/>
    <property type="match status" value="2"/>
</dbReference>
<evidence type="ECO:0000313" key="2">
    <source>
        <dbReference type="EMBL" id="CAB4922325.1"/>
    </source>
</evidence>
<name>A0A6J7HXH5_9ZZZZ</name>
<proteinExistence type="predicted"/>
<feature type="region of interest" description="Disordered" evidence="1">
    <location>
        <begin position="42"/>
        <end position="78"/>
    </location>
</feature>
<evidence type="ECO:0000256" key="1">
    <source>
        <dbReference type="SAM" id="MobiDB-lite"/>
    </source>
</evidence>
<dbReference type="InterPro" id="IPR013207">
    <property type="entry name" value="LGFP"/>
</dbReference>
<protein>
    <submittedName>
        <fullName evidence="2">Unannotated protein</fullName>
    </submittedName>
</protein>
<sequence length="190" mass="18872">MKLSRPAAYAAVTLAAGLTLTACSSDDASTAVSDATSSAASVATSASEIATGPESEEASTSTPSAGAGTVVPGPDGPLVDVDPAITAKYVGRGGPASSLGDATGPQIPVGDGFSVPFEGGTIFTSPETGAYVVQGEILRVYTEQGGPTGTFGFPTNDETPILRGWSSTFTGGTITWTNESGEFAETLQPN</sequence>
<dbReference type="EMBL" id="CAFBLX010000374">
    <property type="protein sequence ID" value="CAB4922325.1"/>
    <property type="molecule type" value="Genomic_DNA"/>
</dbReference>
<gene>
    <name evidence="2" type="ORF">UFOPK3472_03637</name>
</gene>
<reference evidence="2" key="1">
    <citation type="submission" date="2020-05" db="EMBL/GenBank/DDBJ databases">
        <authorList>
            <person name="Chiriac C."/>
            <person name="Salcher M."/>
            <person name="Ghai R."/>
            <person name="Kavagutti S V."/>
        </authorList>
    </citation>
    <scope>NUCLEOTIDE SEQUENCE</scope>
</reference>
<organism evidence="2">
    <name type="scientific">freshwater metagenome</name>
    <dbReference type="NCBI Taxonomy" id="449393"/>
    <lineage>
        <taxon>unclassified sequences</taxon>
        <taxon>metagenomes</taxon>
        <taxon>ecological metagenomes</taxon>
    </lineage>
</organism>
<accession>A0A6J7HXH5</accession>
<dbReference type="PROSITE" id="PS51257">
    <property type="entry name" value="PROKAR_LIPOPROTEIN"/>
    <property type="match status" value="1"/>
</dbReference>